<protein>
    <submittedName>
        <fullName evidence="1">Unannotated protein</fullName>
    </submittedName>
</protein>
<reference evidence="1" key="1">
    <citation type="submission" date="2020-05" db="EMBL/GenBank/DDBJ databases">
        <authorList>
            <person name="Chiriac C."/>
            <person name="Salcher M."/>
            <person name="Ghai R."/>
            <person name="Kavagutti S V."/>
        </authorList>
    </citation>
    <scope>NUCLEOTIDE SEQUENCE</scope>
</reference>
<accession>A0A6J7EWR4</accession>
<name>A0A6J7EWR4_9ZZZZ</name>
<proteinExistence type="predicted"/>
<dbReference type="AlphaFoldDB" id="A0A6J7EWR4"/>
<dbReference type="EMBL" id="CAFBLR010000196">
    <property type="protein sequence ID" value="CAB4883863.1"/>
    <property type="molecule type" value="Genomic_DNA"/>
</dbReference>
<organism evidence="1">
    <name type="scientific">freshwater metagenome</name>
    <dbReference type="NCBI Taxonomy" id="449393"/>
    <lineage>
        <taxon>unclassified sequences</taxon>
        <taxon>metagenomes</taxon>
        <taxon>ecological metagenomes</taxon>
    </lineage>
</organism>
<sequence length="33" mass="3494">MGGTGAYLNAKGTLRTVPNADGSYTYTFSLRLP</sequence>
<evidence type="ECO:0000313" key="1">
    <source>
        <dbReference type="EMBL" id="CAB4883863.1"/>
    </source>
</evidence>
<gene>
    <name evidence="1" type="ORF">UFOPK3417_01649</name>
</gene>